<accession>C0E7Z4</accession>
<protein>
    <submittedName>
        <fullName evidence="1">Uncharacterized protein</fullName>
    </submittedName>
</protein>
<evidence type="ECO:0000313" key="1">
    <source>
        <dbReference type="EMBL" id="EEG25519.1"/>
    </source>
</evidence>
<organism evidence="1 2">
    <name type="scientific">Corynebacterium matruchotii ATCC 33806</name>
    <dbReference type="NCBI Taxonomy" id="566549"/>
    <lineage>
        <taxon>Bacteria</taxon>
        <taxon>Bacillati</taxon>
        <taxon>Actinomycetota</taxon>
        <taxon>Actinomycetes</taxon>
        <taxon>Mycobacteriales</taxon>
        <taxon>Corynebacteriaceae</taxon>
        <taxon>Corynebacterium</taxon>
    </lineage>
</organism>
<comment type="caution">
    <text evidence="1">The sequence shown here is derived from an EMBL/GenBank/DDBJ whole genome shotgun (WGS) entry which is preliminary data.</text>
</comment>
<reference evidence="1 2" key="1">
    <citation type="submission" date="2009-01" db="EMBL/GenBank/DDBJ databases">
        <authorList>
            <person name="Fulton L."/>
            <person name="Clifton S."/>
            <person name="Chinwalla A.T."/>
            <person name="Mitreva M."/>
            <person name="Sodergren E."/>
            <person name="Weinstock G."/>
            <person name="Clifton S."/>
            <person name="Dooling D.J."/>
            <person name="Fulton B."/>
            <person name="Minx P."/>
            <person name="Pepin K.H."/>
            <person name="Johnson M."/>
            <person name="Bhonagiri V."/>
            <person name="Nash W.E."/>
            <person name="Mardis E.R."/>
            <person name="Wilson R.K."/>
        </authorList>
    </citation>
    <scope>NUCLEOTIDE SEQUENCE [LARGE SCALE GENOMIC DNA]</scope>
    <source>
        <strain evidence="1 2">ATCC 33806</strain>
    </source>
</reference>
<dbReference type="AlphaFoldDB" id="C0E7Z4"/>
<dbReference type="EMBL" id="ACEB01000053">
    <property type="protein sequence ID" value="EEG25519.1"/>
    <property type="molecule type" value="Genomic_DNA"/>
</dbReference>
<sequence>MGEEQCQEWGVVPKLPNAGEFVVFLGVKMRLAMLSMLITSPDMFCGLA</sequence>
<proteinExistence type="predicted"/>
<gene>
    <name evidence="1" type="ORF">CORMATOL_03135</name>
</gene>
<name>C0E7Z4_9CORY</name>
<dbReference type="HOGENOM" id="CLU_3151809_0_0_11"/>
<dbReference type="Proteomes" id="UP000006247">
    <property type="component" value="Unassembled WGS sequence"/>
</dbReference>
<evidence type="ECO:0000313" key="2">
    <source>
        <dbReference type="Proteomes" id="UP000006247"/>
    </source>
</evidence>